<protein>
    <recommendedName>
        <fullName evidence="6">MmgE/PrpD family protein</fullName>
    </recommendedName>
</protein>
<reference evidence="4 5" key="1">
    <citation type="submission" date="2019-11" db="EMBL/GenBank/DDBJ databases">
        <title>Comparative genomics of hydrocarbon-degrading Desulfosarcina strains.</title>
        <authorList>
            <person name="Watanabe M."/>
            <person name="Kojima H."/>
            <person name="Fukui M."/>
        </authorList>
    </citation>
    <scope>NUCLEOTIDE SEQUENCE [LARGE SCALE GENOMIC DNA]</scope>
    <source>
        <strain evidence="4 5">PL12</strain>
    </source>
</reference>
<accession>A0A5K7YNV6</accession>
<dbReference type="InterPro" id="IPR045337">
    <property type="entry name" value="MmgE_PrpD_C"/>
</dbReference>
<dbReference type="InterPro" id="IPR005656">
    <property type="entry name" value="MmgE_PrpD"/>
</dbReference>
<proteinExistence type="inferred from homology"/>
<dbReference type="Gene3D" id="1.10.4100.10">
    <property type="entry name" value="2-methylcitrate dehydratase PrpD"/>
    <property type="match status" value="1"/>
</dbReference>
<dbReference type="InterPro" id="IPR042188">
    <property type="entry name" value="MmgE/PrpD_sf_2"/>
</dbReference>
<dbReference type="OrthoDB" id="9795089at2"/>
<dbReference type="Pfam" id="PF19305">
    <property type="entry name" value="MmgE_PrpD_C"/>
    <property type="match status" value="1"/>
</dbReference>
<dbReference type="EMBL" id="AP021874">
    <property type="protein sequence ID" value="BBO68044.1"/>
    <property type="molecule type" value="Genomic_DNA"/>
</dbReference>
<evidence type="ECO:0000313" key="5">
    <source>
        <dbReference type="Proteomes" id="UP000427906"/>
    </source>
</evidence>
<dbReference type="KEGG" id="dalk:DSCA_19740"/>
<sequence>MNQASDAMTKELARFIAELDTKEIPATVYEHAKVAFMDWICVTLAGKDDPAVKKLLSYSDTMGGNPQATILGHGTKSSLSHAALINGTASHALDYDDTLEAFLGHPSVTIFPSILALGEWTGKSGKAFLTAYITALKVGAAIGACGGMDHYMSGWHATSTLGHFASAAGCAKLMGLDEKQTVNALGIAGTQASGLKRVFGTMCKPFHAGRASQAGMLSALLAENGFSSAEDILEGSHGFFQVLKGEVNHKVLGTLGKTWDIENLAQKYHASCHATHSPIEGALSIVADNSLAVADIASLRVFCSQLSLDAAGNHQPKSGLEGKFSITYCLANALIRKQTGIAAFTDARVNDPEILIFMDKIDVIHTDEFKGLEATIEIETNSGAVHEQTFNILKDIPPLEDKQAKIRTKFDDLCTPLLGAGGAEKLAGLIAALDQVENIKSVIDATNASL</sequence>
<dbReference type="SUPFAM" id="SSF103378">
    <property type="entry name" value="2-methylcitrate dehydratase PrpD"/>
    <property type="match status" value="1"/>
</dbReference>
<evidence type="ECO:0000259" key="3">
    <source>
        <dbReference type="Pfam" id="PF19305"/>
    </source>
</evidence>
<evidence type="ECO:0000256" key="1">
    <source>
        <dbReference type="ARBA" id="ARBA00006174"/>
    </source>
</evidence>
<dbReference type="InterPro" id="IPR045336">
    <property type="entry name" value="MmgE_PrpD_N"/>
</dbReference>
<evidence type="ECO:0008006" key="6">
    <source>
        <dbReference type="Google" id="ProtNLM"/>
    </source>
</evidence>
<feature type="domain" description="MmgE/PrpD C-terminal" evidence="3">
    <location>
        <begin position="269"/>
        <end position="434"/>
    </location>
</feature>
<feature type="domain" description="MmgE/PrpD N-terminal" evidence="2">
    <location>
        <begin position="11"/>
        <end position="246"/>
    </location>
</feature>
<name>A0A5K7YNV6_9BACT</name>
<gene>
    <name evidence="4" type="ORF">DSCA_19740</name>
</gene>
<keyword evidence="5" id="KW-1185">Reference proteome</keyword>
<dbReference type="Proteomes" id="UP000427906">
    <property type="component" value="Chromosome"/>
</dbReference>
<dbReference type="PANTHER" id="PTHR16943:SF8">
    <property type="entry name" value="2-METHYLCITRATE DEHYDRATASE"/>
    <property type="match status" value="1"/>
</dbReference>
<dbReference type="AlphaFoldDB" id="A0A5K7YNV6"/>
<evidence type="ECO:0000259" key="2">
    <source>
        <dbReference type="Pfam" id="PF03972"/>
    </source>
</evidence>
<dbReference type="InterPro" id="IPR042183">
    <property type="entry name" value="MmgE/PrpD_sf_1"/>
</dbReference>
<dbReference type="PANTHER" id="PTHR16943">
    <property type="entry name" value="2-METHYLCITRATE DEHYDRATASE-RELATED"/>
    <property type="match status" value="1"/>
</dbReference>
<comment type="similarity">
    <text evidence="1">Belongs to the PrpD family.</text>
</comment>
<dbReference type="GO" id="GO:0016829">
    <property type="term" value="F:lyase activity"/>
    <property type="evidence" value="ECO:0007669"/>
    <property type="project" value="InterPro"/>
</dbReference>
<dbReference type="Gene3D" id="3.30.1330.120">
    <property type="entry name" value="2-methylcitrate dehydratase PrpD"/>
    <property type="match status" value="1"/>
</dbReference>
<evidence type="ECO:0000313" key="4">
    <source>
        <dbReference type="EMBL" id="BBO68044.1"/>
    </source>
</evidence>
<dbReference type="InterPro" id="IPR036148">
    <property type="entry name" value="MmgE/PrpD_sf"/>
</dbReference>
<organism evidence="4 5">
    <name type="scientific">Desulfosarcina alkanivorans</name>
    <dbReference type="NCBI Taxonomy" id="571177"/>
    <lineage>
        <taxon>Bacteria</taxon>
        <taxon>Pseudomonadati</taxon>
        <taxon>Thermodesulfobacteriota</taxon>
        <taxon>Desulfobacteria</taxon>
        <taxon>Desulfobacterales</taxon>
        <taxon>Desulfosarcinaceae</taxon>
        <taxon>Desulfosarcina</taxon>
    </lineage>
</organism>
<dbReference type="Pfam" id="PF03972">
    <property type="entry name" value="MmgE_PrpD_N"/>
    <property type="match status" value="1"/>
</dbReference>